<dbReference type="GO" id="GO:0005769">
    <property type="term" value="C:early endosome"/>
    <property type="evidence" value="ECO:0007669"/>
    <property type="project" value="TreeGrafter"/>
</dbReference>
<evidence type="ECO:0000313" key="6">
    <source>
        <dbReference type="WBParaSite" id="maker-PairedContig_748-snap-gene-0.6-mRNA-1"/>
    </source>
</evidence>
<dbReference type="InterPro" id="IPR011993">
    <property type="entry name" value="PH-like_dom_sf"/>
</dbReference>
<reference evidence="6" key="1">
    <citation type="submission" date="2016-11" db="UniProtKB">
        <authorList>
            <consortium name="WormBaseParasite"/>
        </authorList>
    </citation>
    <scope>IDENTIFICATION</scope>
    <source>
        <strain evidence="6">pt0022</strain>
    </source>
</reference>
<dbReference type="Pfam" id="PF00787">
    <property type="entry name" value="PX"/>
    <property type="match status" value="1"/>
</dbReference>
<evidence type="ECO:0000259" key="5">
    <source>
        <dbReference type="PROSITE" id="PS50195"/>
    </source>
</evidence>
<dbReference type="GO" id="GO:0006886">
    <property type="term" value="P:intracellular protein transport"/>
    <property type="evidence" value="ECO:0007669"/>
    <property type="project" value="TreeGrafter"/>
</dbReference>
<dbReference type="InterPro" id="IPR001683">
    <property type="entry name" value="PX_dom"/>
</dbReference>
<proteinExistence type="inferred from homology"/>
<dbReference type="Gene3D" id="1.20.80.60">
    <property type="match status" value="1"/>
</dbReference>
<dbReference type="GO" id="GO:0032456">
    <property type="term" value="P:endocytic recycling"/>
    <property type="evidence" value="ECO:0007669"/>
    <property type="project" value="TreeGrafter"/>
</dbReference>
<keyword evidence="3" id="KW-0653">Protein transport</keyword>
<dbReference type="Gene3D" id="2.30.29.30">
    <property type="entry name" value="Pleckstrin-homology domain (PH domain)/Phosphotyrosine-binding domain (PTB)"/>
    <property type="match status" value="1"/>
</dbReference>
<dbReference type="Pfam" id="PF21271">
    <property type="entry name" value="SNX17-31_F2_FERM"/>
    <property type="match status" value="1"/>
</dbReference>
<feature type="compositionally biased region" description="Low complexity" evidence="4">
    <location>
        <begin position="487"/>
        <end position="503"/>
    </location>
</feature>
<feature type="region of interest" description="Disordered" evidence="4">
    <location>
        <begin position="487"/>
        <end position="511"/>
    </location>
</feature>
<dbReference type="SMART" id="SM00312">
    <property type="entry name" value="PX"/>
    <property type="match status" value="1"/>
</dbReference>
<feature type="domain" description="PX" evidence="5">
    <location>
        <begin position="1"/>
        <end position="130"/>
    </location>
</feature>
<dbReference type="InterPro" id="IPR048763">
    <property type="entry name" value="SNX17-31_FERM_F1"/>
</dbReference>
<dbReference type="Gene3D" id="3.30.1520.10">
    <property type="entry name" value="Phox-like domain"/>
    <property type="match status" value="1"/>
</dbReference>
<dbReference type="InterPro" id="IPR048767">
    <property type="entry name" value="SNX17-31_FERM_F2"/>
</dbReference>
<dbReference type="Pfam" id="PF21273">
    <property type="entry name" value="SNX17-27-31_F1_FERM"/>
    <property type="match status" value="1"/>
</dbReference>
<dbReference type="PANTHER" id="PTHR12431:SF14">
    <property type="entry name" value="LD15323P"/>
    <property type="match status" value="1"/>
</dbReference>
<dbReference type="PANTHER" id="PTHR12431">
    <property type="entry name" value="SORTING NEXIN 17 AND 27"/>
    <property type="match status" value="1"/>
</dbReference>
<dbReference type="Gene3D" id="3.10.20.90">
    <property type="entry name" value="Phosphatidylinositol 3-kinase Catalytic Subunit, Chain A, domain 1"/>
    <property type="match status" value="1"/>
</dbReference>
<evidence type="ECO:0000256" key="2">
    <source>
        <dbReference type="ARBA" id="ARBA00022448"/>
    </source>
</evidence>
<dbReference type="GO" id="GO:0035091">
    <property type="term" value="F:phosphatidylinositol binding"/>
    <property type="evidence" value="ECO:0007669"/>
    <property type="project" value="InterPro"/>
</dbReference>
<organism evidence="6">
    <name type="scientific">Wuchereria bancrofti</name>
    <dbReference type="NCBI Taxonomy" id="6293"/>
    <lineage>
        <taxon>Eukaryota</taxon>
        <taxon>Metazoa</taxon>
        <taxon>Ecdysozoa</taxon>
        <taxon>Nematoda</taxon>
        <taxon>Chromadorea</taxon>
        <taxon>Rhabditida</taxon>
        <taxon>Spirurina</taxon>
        <taxon>Spiruromorpha</taxon>
        <taxon>Filarioidea</taxon>
        <taxon>Onchocercidae</taxon>
        <taxon>Wuchereria</taxon>
    </lineage>
</organism>
<protein>
    <submittedName>
        <fullName evidence="6">PX domain-containing protein</fullName>
    </submittedName>
</protein>
<dbReference type="Pfam" id="PF18116">
    <property type="entry name" value="SNX17_FERM_C"/>
    <property type="match status" value="1"/>
</dbReference>
<dbReference type="WBParaSite" id="maker-PairedContig_748-snap-gene-0.6-mRNA-1">
    <property type="protein sequence ID" value="maker-PairedContig_748-snap-gene-0.6-mRNA-1"/>
    <property type="gene ID" value="maker-PairedContig_748-snap-gene-0.6"/>
</dbReference>
<name>A0A1I8EYS8_WUCBA</name>
<evidence type="ECO:0000256" key="3">
    <source>
        <dbReference type="ARBA" id="ARBA00022927"/>
    </source>
</evidence>
<evidence type="ECO:0000256" key="1">
    <source>
        <dbReference type="ARBA" id="ARBA00010883"/>
    </source>
</evidence>
<dbReference type="InterPro" id="IPR040842">
    <property type="entry name" value="SNX17/31_FERM"/>
</dbReference>
<dbReference type="SUPFAM" id="SSF64268">
    <property type="entry name" value="PX domain"/>
    <property type="match status" value="1"/>
</dbReference>
<evidence type="ECO:0000256" key="4">
    <source>
        <dbReference type="SAM" id="MobiDB-lite"/>
    </source>
</evidence>
<comment type="similarity">
    <text evidence="1">Belongs to the sorting nexin family.</text>
</comment>
<keyword evidence="2" id="KW-0813">Transport</keyword>
<sequence>MCMRDHLHTCIYISVYGQMIHISIPTTQTLVETDGSRTYDAFDIYINGAYHASIRYSHLLKLHEKLRSHFGPKLKTSDFPSKKLFRTLDQKALDERRLALARYFQTMVQLQSIAQHFITENAFLNFQIESFRPSSSNVSVDIFMADGTKETVRCNVEHPTEIILKRFADIIGLSIENIGSFGLFVAKRRYASDDGHFMPSLAVRLLRNFESPYLSIHLLNQKSAATGVFYFIIVRKLIWDPKVEEELMDDPGAVLLLYKQAASDLYNGYFVPRQTEIKNRLLALEEQGSCTQFLRLCHLEPNYSYEVLEPCSSNYPRPGTECNLKVGRRRILLEFKDAKDGVSSAEFRATRIRVWRISEQDNNGFTFLFEYLISKGVFHWITLYTNQAILLSLLLQSIGFEILKEHRSLMTTFGSLDYDYPTKDVFKIYSSQEEGSMGSPVISRAVQYSIPMENEVRRISVQPKEVEGTKVIENHDPLTNGRCDNGSIHSNHHSNSTTHIQHSGSIASDSDESVLDAFTTISI</sequence>
<dbReference type="InterPro" id="IPR036871">
    <property type="entry name" value="PX_dom_sf"/>
</dbReference>
<dbReference type="PROSITE" id="PS50195">
    <property type="entry name" value="PX"/>
    <property type="match status" value="1"/>
</dbReference>
<dbReference type="STRING" id="6293.A0A1I8EYS8"/>
<accession>A0A1I8EYS8</accession>
<dbReference type="AlphaFoldDB" id="A0A1I8EYS8"/>